<keyword evidence="3" id="KW-1185">Reference proteome</keyword>
<proteinExistence type="predicted"/>
<keyword evidence="1" id="KW-0472">Membrane</keyword>
<evidence type="ECO:0000256" key="1">
    <source>
        <dbReference type="SAM" id="Phobius"/>
    </source>
</evidence>
<name>A0ABS7U9M2_9ACTN</name>
<keyword evidence="1" id="KW-0812">Transmembrane</keyword>
<evidence type="ECO:0000313" key="2">
    <source>
        <dbReference type="EMBL" id="MBZ5737679.1"/>
    </source>
</evidence>
<evidence type="ECO:0000313" key="3">
    <source>
        <dbReference type="Proteomes" id="UP000780875"/>
    </source>
</evidence>
<accession>A0ABS7U9M2</accession>
<evidence type="ECO:0008006" key="4">
    <source>
        <dbReference type="Google" id="ProtNLM"/>
    </source>
</evidence>
<dbReference type="Proteomes" id="UP000780875">
    <property type="component" value="Unassembled WGS sequence"/>
</dbReference>
<gene>
    <name evidence="2" type="ORF">K8U61_05855</name>
</gene>
<keyword evidence="1" id="KW-1133">Transmembrane helix</keyword>
<reference evidence="2 3" key="1">
    <citation type="submission" date="2021-09" db="EMBL/GenBank/DDBJ databases">
        <title>Whole genome sequence of Nocardioides sp. GBK3QG-3.</title>
        <authorList>
            <person name="Tuo L."/>
        </authorList>
    </citation>
    <scope>NUCLEOTIDE SEQUENCE [LARGE SCALE GENOMIC DNA]</scope>
    <source>
        <strain evidence="2 3">GBK3QG-3</strain>
    </source>
</reference>
<protein>
    <recommendedName>
        <fullName evidence="4">DUF2993 domain-containing protein</fullName>
    </recommendedName>
</protein>
<comment type="caution">
    <text evidence="2">The sequence shown here is derived from an EMBL/GenBank/DDBJ whole genome shotgun (WGS) entry which is preliminary data.</text>
</comment>
<dbReference type="EMBL" id="JAIQZJ010000002">
    <property type="protein sequence ID" value="MBZ5737679.1"/>
    <property type="molecule type" value="Genomic_DNA"/>
</dbReference>
<organism evidence="2 3">
    <name type="scientific">Nocardioides mangrovi</name>
    <dbReference type="NCBI Taxonomy" id="2874580"/>
    <lineage>
        <taxon>Bacteria</taxon>
        <taxon>Bacillati</taxon>
        <taxon>Actinomycetota</taxon>
        <taxon>Actinomycetes</taxon>
        <taxon>Propionibacteriales</taxon>
        <taxon>Nocardioidaceae</taxon>
        <taxon>Nocardioides</taxon>
    </lineage>
</organism>
<feature type="transmembrane region" description="Helical" evidence="1">
    <location>
        <begin position="37"/>
        <end position="57"/>
    </location>
</feature>
<sequence length="212" mass="21221">MRGLGLALTLAALLVIGGAVAAVLLGTVWRRRRAAYVVGAAALTLGFALEVVPRVVLHRELRPSCLEGSVPVTFAGGSVTWQALTGGPEVRAVLGAAEVEDLVADRLAGGPLDDVSVELAADAVEVGADIGTPMGALPLVVTVRPEVTDGALSFEPVAGEVAGRELPARILDRLTGAGGSGSGCGAGMGGMGDGRVVAADVDPDGLALTLRW</sequence>
<dbReference type="RefSeq" id="WP_224122055.1">
    <property type="nucleotide sequence ID" value="NZ_JAIQZJ010000002.1"/>
</dbReference>